<gene>
    <name evidence="2" type="ORF">GGR91_001479</name>
</gene>
<dbReference type="RefSeq" id="WP_183941455.1">
    <property type="nucleotide sequence ID" value="NZ_BAABBG010000002.1"/>
</dbReference>
<dbReference type="CDD" id="cd00130">
    <property type="entry name" value="PAS"/>
    <property type="match status" value="1"/>
</dbReference>
<evidence type="ECO:0000313" key="2">
    <source>
        <dbReference type="EMBL" id="MBB3943257.1"/>
    </source>
</evidence>
<organism evidence="2 3">
    <name type="scientific">Sphingorhabdus rigui</name>
    <dbReference type="NCBI Taxonomy" id="1282858"/>
    <lineage>
        <taxon>Bacteria</taxon>
        <taxon>Pseudomonadati</taxon>
        <taxon>Pseudomonadota</taxon>
        <taxon>Alphaproteobacteria</taxon>
        <taxon>Sphingomonadales</taxon>
        <taxon>Sphingomonadaceae</taxon>
        <taxon>Sphingorhabdus</taxon>
    </lineage>
</organism>
<dbReference type="Gene3D" id="3.30.450.20">
    <property type="entry name" value="PAS domain"/>
    <property type="match status" value="1"/>
</dbReference>
<dbReference type="InterPro" id="IPR035965">
    <property type="entry name" value="PAS-like_dom_sf"/>
</dbReference>
<dbReference type="SUPFAM" id="SSF55785">
    <property type="entry name" value="PYP-like sensor domain (PAS domain)"/>
    <property type="match status" value="1"/>
</dbReference>
<dbReference type="InterPro" id="IPR000014">
    <property type="entry name" value="PAS"/>
</dbReference>
<dbReference type="AlphaFoldDB" id="A0A840B234"/>
<dbReference type="EMBL" id="JACIEA010000001">
    <property type="protein sequence ID" value="MBB3943257.1"/>
    <property type="molecule type" value="Genomic_DNA"/>
</dbReference>
<dbReference type="Proteomes" id="UP000581447">
    <property type="component" value="Unassembled WGS sequence"/>
</dbReference>
<reference evidence="2 3" key="1">
    <citation type="submission" date="2020-08" db="EMBL/GenBank/DDBJ databases">
        <title>Genomic Encyclopedia of Type Strains, Phase IV (KMG-IV): sequencing the most valuable type-strain genomes for metagenomic binning, comparative biology and taxonomic classification.</title>
        <authorList>
            <person name="Goeker M."/>
        </authorList>
    </citation>
    <scope>NUCLEOTIDE SEQUENCE [LARGE SCALE GENOMIC DNA]</scope>
    <source>
        <strain evidence="2 3">DSM 29050</strain>
    </source>
</reference>
<feature type="domain" description="PAS" evidence="1">
    <location>
        <begin position="98"/>
        <end position="164"/>
    </location>
</feature>
<evidence type="ECO:0000259" key="1">
    <source>
        <dbReference type="Pfam" id="PF13426"/>
    </source>
</evidence>
<accession>A0A840B234</accession>
<proteinExistence type="predicted"/>
<keyword evidence="3" id="KW-1185">Reference proteome</keyword>
<sequence length="204" mass="22967">MNAANPVTMRRFIISCNIERLTRVLNSPDFTDNRNYLQSLVHHYRQQLALFDAGEYGACGELGQELNAKCDGSCVDADELEIDGIETVLPTIILDPGPGLKILFVNEAFTTETGLSNGQLVGRPIFDVFPENPESSESECISHTFNSINQMTSLKEPQTLTHQRYDIGNCDGGFAECYWRMEFRPLLCVNEQVKFIEMVLVKLH</sequence>
<evidence type="ECO:0000313" key="3">
    <source>
        <dbReference type="Proteomes" id="UP000581447"/>
    </source>
</evidence>
<protein>
    <submittedName>
        <fullName evidence="2">PAS domain-containing protein</fullName>
    </submittedName>
</protein>
<name>A0A840B234_9SPHN</name>
<comment type="caution">
    <text evidence="2">The sequence shown here is derived from an EMBL/GenBank/DDBJ whole genome shotgun (WGS) entry which is preliminary data.</text>
</comment>
<dbReference type="Pfam" id="PF13426">
    <property type="entry name" value="PAS_9"/>
    <property type="match status" value="1"/>
</dbReference>